<proteinExistence type="inferred from homology"/>
<protein>
    <recommendedName>
        <fullName evidence="5 15">Phosphoribosylformylglycinamidine cyclo-ligase</fullName>
        <ecNumber evidence="4 15">6.3.3.1</ecNumber>
    </recommendedName>
    <alternativeName>
        <fullName evidence="12 15">AIR synthase</fullName>
    </alternativeName>
    <alternativeName>
        <fullName evidence="13 15">AIRS</fullName>
    </alternativeName>
    <alternativeName>
        <fullName evidence="11 15">Phosphoribosyl-aminoimidazole synthetase</fullName>
    </alternativeName>
</protein>
<keyword evidence="10 15" id="KW-0067">ATP-binding</keyword>
<dbReference type="GO" id="GO:0006189">
    <property type="term" value="P:'de novo' IMP biosynthetic process"/>
    <property type="evidence" value="ECO:0007669"/>
    <property type="project" value="UniProtKB-UniRule"/>
</dbReference>
<evidence type="ECO:0000256" key="6">
    <source>
        <dbReference type="ARBA" id="ARBA00022490"/>
    </source>
</evidence>
<evidence type="ECO:0000256" key="15">
    <source>
        <dbReference type="HAMAP-Rule" id="MF_00741"/>
    </source>
</evidence>
<comment type="catalytic activity">
    <reaction evidence="14 15">
        <text>2-formamido-N(1)-(5-O-phospho-beta-D-ribosyl)acetamidine + ATP = 5-amino-1-(5-phospho-beta-D-ribosyl)imidazole + ADP + phosphate + H(+)</text>
        <dbReference type="Rhea" id="RHEA:23032"/>
        <dbReference type="ChEBI" id="CHEBI:15378"/>
        <dbReference type="ChEBI" id="CHEBI:30616"/>
        <dbReference type="ChEBI" id="CHEBI:43474"/>
        <dbReference type="ChEBI" id="CHEBI:137981"/>
        <dbReference type="ChEBI" id="CHEBI:147287"/>
        <dbReference type="ChEBI" id="CHEBI:456216"/>
        <dbReference type="EC" id="6.3.3.1"/>
    </reaction>
</comment>
<evidence type="ECO:0000256" key="13">
    <source>
        <dbReference type="ARBA" id="ARBA00033093"/>
    </source>
</evidence>
<evidence type="ECO:0000256" key="10">
    <source>
        <dbReference type="ARBA" id="ARBA00022840"/>
    </source>
</evidence>
<reference evidence="18 19" key="1">
    <citation type="journal article" date="2015" name="Int. J. Syst. Evol. Microbiol.">
        <title>Thermococcus eurythermalis sp. nov., a conditional piezophilic hyperthermophilic archaeon with a wide temperature range isolated from an oil-immersed chimney in the Guaymas Basin.</title>
        <authorList>
            <person name="Zhao W."/>
            <person name="Zeng X."/>
            <person name="Xiao X."/>
        </authorList>
    </citation>
    <scope>NUCLEOTIDE SEQUENCE [LARGE SCALE GENOMIC DNA]</scope>
    <source>
        <strain evidence="18 19">A501</strain>
    </source>
</reference>
<evidence type="ECO:0000256" key="5">
    <source>
        <dbReference type="ARBA" id="ARBA00020367"/>
    </source>
</evidence>
<dbReference type="EMBL" id="CP008887">
    <property type="protein sequence ID" value="AIU68981.1"/>
    <property type="molecule type" value="Genomic_DNA"/>
</dbReference>
<evidence type="ECO:0000256" key="2">
    <source>
        <dbReference type="ARBA" id="ARBA00004686"/>
    </source>
</evidence>
<dbReference type="HAMAP" id="MF_00741">
    <property type="entry name" value="AIRS"/>
    <property type="match status" value="1"/>
</dbReference>
<dbReference type="NCBIfam" id="TIGR00878">
    <property type="entry name" value="purM"/>
    <property type="match status" value="1"/>
</dbReference>
<name>A0A097QR82_9EURY</name>
<comment type="similarity">
    <text evidence="3 15">Belongs to the AIR synthase family.</text>
</comment>
<evidence type="ECO:0000256" key="9">
    <source>
        <dbReference type="ARBA" id="ARBA00022755"/>
    </source>
</evidence>
<evidence type="ECO:0000256" key="12">
    <source>
        <dbReference type="ARBA" id="ARBA00032931"/>
    </source>
</evidence>
<dbReference type="SUPFAM" id="SSF56042">
    <property type="entry name" value="PurM C-terminal domain-like"/>
    <property type="match status" value="1"/>
</dbReference>
<evidence type="ECO:0000256" key="3">
    <source>
        <dbReference type="ARBA" id="ARBA00010280"/>
    </source>
</evidence>
<dbReference type="PANTHER" id="PTHR10520">
    <property type="entry name" value="TRIFUNCTIONAL PURINE BIOSYNTHETIC PROTEIN ADENOSINE-3-RELATED"/>
    <property type="match status" value="1"/>
</dbReference>
<dbReference type="InterPro" id="IPR036676">
    <property type="entry name" value="PurM-like_C_sf"/>
</dbReference>
<evidence type="ECO:0000256" key="4">
    <source>
        <dbReference type="ARBA" id="ARBA00013047"/>
    </source>
</evidence>
<dbReference type="GO" id="GO:0004641">
    <property type="term" value="F:phosphoribosylformylglycinamidine cyclo-ligase activity"/>
    <property type="evidence" value="ECO:0007669"/>
    <property type="project" value="UniProtKB-UniRule"/>
</dbReference>
<feature type="domain" description="PurM-like C-terminal" evidence="17">
    <location>
        <begin position="171"/>
        <end position="327"/>
    </location>
</feature>
<accession>A0A097QR82</accession>
<keyword evidence="6 15" id="KW-0963">Cytoplasm</keyword>
<dbReference type="SUPFAM" id="SSF55326">
    <property type="entry name" value="PurM N-terminal domain-like"/>
    <property type="match status" value="1"/>
</dbReference>
<dbReference type="RefSeq" id="WP_050001965.1">
    <property type="nucleotide sequence ID" value="NZ_CP008887.1"/>
</dbReference>
<evidence type="ECO:0000313" key="18">
    <source>
        <dbReference type="EMBL" id="AIU68981.1"/>
    </source>
</evidence>
<comment type="subcellular location">
    <subcellularLocation>
        <location evidence="1 15">Cytoplasm</location>
    </subcellularLocation>
</comment>
<evidence type="ECO:0000313" key="19">
    <source>
        <dbReference type="Proteomes" id="UP000029980"/>
    </source>
</evidence>
<evidence type="ECO:0000256" key="7">
    <source>
        <dbReference type="ARBA" id="ARBA00022598"/>
    </source>
</evidence>
<dbReference type="Gene3D" id="3.90.650.10">
    <property type="entry name" value="PurM-like C-terminal domain"/>
    <property type="match status" value="1"/>
</dbReference>
<evidence type="ECO:0000259" key="17">
    <source>
        <dbReference type="Pfam" id="PF02769"/>
    </source>
</evidence>
<dbReference type="Pfam" id="PF00586">
    <property type="entry name" value="AIRS"/>
    <property type="match status" value="1"/>
</dbReference>
<dbReference type="CDD" id="cd02196">
    <property type="entry name" value="PurM"/>
    <property type="match status" value="1"/>
</dbReference>
<keyword evidence="8 15" id="KW-0547">Nucleotide-binding</keyword>
<gene>
    <name evidence="15" type="primary">purM</name>
    <name evidence="18" type="ORF">TEU_00740</name>
</gene>
<dbReference type="STRING" id="1505907.TEU_00740"/>
<keyword evidence="9 15" id="KW-0658">Purine biosynthesis</keyword>
<dbReference type="FunFam" id="3.30.1330.10:FF:000020">
    <property type="entry name" value="Phosphoribosylformylglycinamidine cyclo-ligase"/>
    <property type="match status" value="1"/>
</dbReference>
<dbReference type="InterPro" id="IPR010918">
    <property type="entry name" value="PurM-like_C_dom"/>
</dbReference>
<evidence type="ECO:0000259" key="16">
    <source>
        <dbReference type="Pfam" id="PF00586"/>
    </source>
</evidence>
<dbReference type="UniPathway" id="UPA00074">
    <property type="reaction ID" value="UER00129"/>
</dbReference>
<dbReference type="FunFam" id="3.90.650.10:FF:000011">
    <property type="entry name" value="Phosphoribosylformylglycinamidine cyclo-ligase"/>
    <property type="match status" value="1"/>
</dbReference>
<evidence type="ECO:0000256" key="11">
    <source>
        <dbReference type="ARBA" id="ARBA00031908"/>
    </source>
</evidence>
<dbReference type="KEGG" id="teu:TEU_00740"/>
<evidence type="ECO:0000256" key="1">
    <source>
        <dbReference type="ARBA" id="ARBA00004496"/>
    </source>
</evidence>
<evidence type="ECO:0000256" key="8">
    <source>
        <dbReference type="ARBA" id="ARBA00022741"/>
    </source>
</evidence>
<dbReference type="InterPro" id="IPR016188">
    <property type="entry name" value="PurM-like_N"/>
</dbReference>
<sequence length="334" mass="36438">MLTYAQAGVDDEKTVRALRGIIGLAKETFEFRKGKTGEPAENLGHYSALLDFGSFYLAMTTDGVGTKVLVAEAVGKFDTIGIDMVAMNVNDLLCVGAEPVALVDYLAVKEPDERVFEEIAKGLYAGAEQAGMAIVGGETAVMPDLINGFDLAGTAIGVVEKGKVITGEKIRPGDAVIGISSSGIHSNGLTLARKLLIPKYGLDYEYEGRKLWEWLLEPTRIYVRAVLELLERVDVHGLAHITGGGLTNLKRLTEYGFSLEMPPIEGIFKLIYENGVPLEEMFRVFNMSVGFVAIVPKEEKEEALDLLNKHYESFELGTVIEEPGIRVENYGVML</sequence>
<dbReference type="Gene3D" id="3.30.1330.10">
    <property type="entry name" value="PurM-like, N-terminal domain"/>
    <property type="match status" value="1"/>
</dbReference>
<dbReference type="GO" id="GO:0005524">
    <property type="term" value="F:ATP binding"/>
    <property type="evidence" value="ECO:0007669"/>
    <property type="project" value="UniProtKB-KW"/>
</dbReference>
<dbReference type="Pfam" id="PF02769">
    <property type="entry name" value="AIRS_C"/>
    <property type="match status" value="1"/>
</dbReference>
<comment type="pathway">
    <text evidence="2 15">Purine metabolism; IMP biosynthesis via de novo pathway; 5-amino-1-(5-phospho-D-ribosyl)imidazole from N(2)-formyl-N(1)-(5-phospho-D-ribosyl)glycinamide: step 2/2.</text>
</comment>
<dbReference type="HOGENOM" id="CLU_047116_0_0_2"/>
<feature type="domain" description="PurM-like N-terminal" evidence="16">
    <location>
        <begin position="47"/>
        <end position="159"/>
    </location>
</feature>
<dbReference type="InterPro" id="IPR036921">
    <property type="entry name" value="PurM-like_N_sf"/>
</dbReference>
<evidence type="ECO:0000256" key="14">
    <source>
        <dbReference type="ARBA" id="ARBA00049057"/>
    </source>
</evidence>
<keyword evidence="7 15" id="KW-0436">Ligase</keyword>
<dbReference type="OrthoDB" id="6605at2157"/>
<dbReference type="GO" id="GO:0046084">
    <property type="term" value="P:adenine biosynthetic process"/>
    <property type="evidence" value="ECO:0007669"/>
    <property type="project" value="TreeGrafter"/>
</dbReference>
<dbReference type="InterPro" id="IPR004733">
    <property type="entry name" value="PurM_cligase"/>
</dbReference>
<dbReference type="Proteomes" id="UP000029980">
    <property type="component" value="Chromosome"/>
</dbReference>
<dbReference type="EC" id="6.3.3.1" evidence="4 15"/>
<dbReference type="GO" id="GO:0004637">
    <property type="term" value="F:phosphoribosylamine-glycine ligase activity"/>
    <property type="evidence" value="ECO:0007669"/>
    <property type="project" value="TreeGrafter"/>
</dbReference>
<dbReference type="PANTHER" id="PTHR10520:SF12">
    <property type="entry name" value="TRIFUNCTIONAL PURINE BIOSYNTHETIC PROTEIN ADENOSINE-3"/>
    <property type="match status" value="1"/>
</dbReference>
<dbReference type="GeneID" id="25151957"/>
<keyword evidence="19" id="KW-1185">Reference proteome</keyword>
<dbReference type="AlphaFoldDB" id="A0A097QR82"/>
<organism evidence="18 19">
    <name type="scientific">Thermococcus eurythermalis</name>
    <dbReference type="NCBI Taxonomy" id="1505907"/>
    <lineage>
        <taxon>Archaea</taxon>
        <taxon>Methanobacteriati</taxon>
        <taxon>Methanobacteriota</taxon>
        <taxon>Thermococci</taxon>
        <taxon>Thermococcales</taxon>
        <taxon>Thermococcaceae</taxon>
        <taxon>Thermococcus</taxon>
    </lineage>
</organism>
<dbReference type="GO" id="GO:0005829">
    <property type="term" value="C:cytosol"/>
    <property type="evidence" value="ECO:0007669"/>
    <property type="project" value="TreeGrafter"/>
</dbReference>